<accession>A0A9D4AK46</accession>
<name>A0A9D4AK46_9ROSI</name>
<protein>
    <submittedName>
        <fullName evidence="1">Uncharacterized protein</fullName>
    </submittedName>
</protein>
<dbReference type="Proteomes" id="UP000828251">
    <property type="component" value="Unassembled WGS sequence"/>
</dbReference>
<sequence length="63" mass="7018">MASDNPELGTEGLTQIVREVLEKVFEARGTSEPLQARCIDCRKKRDCSPSRLGLVLRSVLECI</sequence>
<evidence type="ECO:0000313" key="1">
    <source>
        <dbReference type="EMBL" id="KAH1130605.1"/>
    </source>
</evidence>
<evidence type="ECO:0000313" key="2">
    <source>
        <dbReference type="Proteomes" id="UP000828251"/>
    </source>
</evidence>
<organism evidence="1 2">
    <name type="scientific">Gossypium stocksii</name>
    <dbReference type="NCBI Taxonomy" id="47602"/>
    <lineage>
        <taxon>Eukaryota</taxon>
        <taxon>Viridiplantae</taxon>
        <taxon>Streptophyta</taxon>
        <taxon>Embryophyta</taxon>
        <taxon>Tracheophyta</taxon>
        <taxon>Spermatophyta</taxon>
        <taxon>Magnoliopsida</taxon>
        <taxon>eudicotyledons</taxon>
        <taxon>Gunneridae</taxon>
        <taxon>Pentapetalae</taxon>
        <taxon>rosids</taxon>
        <taxon>malvids</taxon>
        <taxon>Malvales</taxon>
        <taxon>Malvaceae</taxon>
        <taxon>Malvoideae</taxon>
        <taxon>Gossypium</taxon>
    </lineage>
</organism>
<gene>
    <name evidence="1" type="ORF">J1N35_001983</name>
</gene>
<comment type="caution">
    <text evidence="1">The sequence shown here is derived from an EMBL/GenBank/DDBJ whole genome shotgun (WGS) entry which is preliminary data.</text>
</comment>
<proteinExistence type="predicted"/>
<dbReference type="AlphaFoldDB" id="A0A9D4AK46"/>
<dbReference type="EMBL" id="JAIQCV010000001">
    <property type="protein sequence ID" value="KAH1130605.1"/>
    <property type="molecule type" value="Genomic_DNA"/>
</dbReference>
<keyword evidence="2" id="KW-1185">Reference proteome</keyword>
<reference evidence="1 2" key="1">
    <citation type="journal article" date="2021" name="Plant Biotechnol. J.">
        <title>Multi-omics assisted identification of the key and species-specific regulatory components of drought-tolerant mechanisms in Gossypium stocksii.</title>
        <authorList>
            <person name="Yu D."/>
            <person name="Ke L."/>
            <person name="Zhang D."/>
            <person name="Wu Y."/>
            <person name="Sun Y."/>
            <person name="Mei J."/>
            <person name="Sun J."/>
            <person name="Sun Y."/>
        </authorList>
    </citation>
    <scope>NUCLEOTIDE SEQUENCE [LARGE SCALE GENOMIC DNA]</scope>
    <source>
        <strain evidence="2">cv. E1</strain>
        <tissue evidence="1">Leaf</tissue>
    </source>
</reference>